<reference evidence="2" key="1">
    <citation type="submission" date="2020-11" db="EMBL/GenBank/DDBJ databases">
        <authorList>
            <person name="Tran Van P."/>
        </authorList>
    </citation>
    <scope>NUCLEOTIDE SEQUENCE</scope>
</reference>
<sequence length="91" mass="10142">MPQPPLPSPSSPLGPPPLRHSSCDKKPVAWTYSLKQYHLVKSALTVNPAMCYQERLFLQGEDRLYINANEPRCVTTPAPGTGASRRPRHFS</sequence>
<feature type="region of interest" description="Disordered" evidence="1">
    <location>
        <begin position="71"/>
        <end position="91"/>
    </location>
</feature>
<feature type="region of interest" description="Disordered" evidence="1">
    <location>
        <begin position="1"/>
        <end position="21"/>
    </location>
</feature>
<protein>
    <submittedName>
        <fullName evidence="2">Uncharacterized protein</fullName>
    </submittedName>
</protein>
<proteinExistence type="predicted"/>
<dbReference type="EMBL" id="OB675183">
    <property type="protein sequence ID" value="CAD7235878.1"/>
    <property type="molecule type" value="Genomic_DNA"/>
</dbReference>
<dbReference type="AlphaFoldDB" id="A0A7R8WRH9"/>
<name>A0A7R8WRH9_9CRUS</name>
<organism evidence="2">
    <name type="scientific">Cyprideis torosa</name>
    <dbReference type="NCBI Taxonomy" id="163714"/>
    <lineage>
        <taxon>Eukaryota</taxon>
        <taxon>Metazoa</taxon>
        <taxon>Ecdysozoa</taxon>
        <taxon>Arthropoda</taxon>
        <taxon>Crustacea</taxon>
        <taxon>Oligostraca</taxon>
        <taxon>Ostracoda</taxon>
        <taxon>Podocopa</taxon>
        <taxon>Podocopida</taxon>
        <taxon>Cytherocopina</taxon>
        <taxon>Cytheroidea</taxon>
        <taxon>Cytherideidae</taxon>
        <taxon>Cyprideis</taxon>
    </lineage>
</organism>
<accession>A0A7R8WRH9</accession>
<feature type="compositionally biased region" description="Pro residues" evidence="1">
    <location>
        <begin position="1"/>
        <end position="18"/>
    </location>
</feature>
<feature type="non-terminal residue" evidence="2">
    <location>
        <position position="1"/>
    </location>
</feature>
<evidence type="ECO:0000256" key="1">
    <source>
        <dbReference type="SAM" id="MobiDB-lite"/>
    </source>
</evidence>
<gene>
    <name evidence="2" type="ORF">CTOB1V02_LOCUS13693</name>
</gene>
<evidence type="ECO:0000313" key="2">
    <source>
        <dbReference type="EMBL" id="CAD7235878.1"/>
    </source>
</evidence>